<evidence type="ECO:0000256" key="1">
    <source>
        <dbReference type="ARBA" id="ARBA00004651"/>
    </source>
</evidence>
<dbReference type="RefSeq" id="WP_088822115.1">
    <property type="nucleotide sequence ID" value="NZ_FZLN01000001.1"/>
</dbReference>
<sequence>MFTALLTLAFINLCALLTPGPDFFMVSQTAMSCSRKAALSVVAGMTLGVTFWVLLALFGLNIIFEQVVWLRKALFIGGGLYLSWLGIQLLRSACRKQIATQQTLTASASLTQKPLRHYFLKGLIANLSNPKVIIYFGSIFAVFLSNPVLDQAHTWLFFIVVSETALWFVLVTFIFSLPACKVFYQKSVRWIDGVSGGLFTLFGLFLMNSK</sequence>
<accession>A0A217EC46</accession>
<organism evidence="7 8">
    <name type="scientific">Acinetobacter apis</name>
    <dbReference type="NCBI Taxonomy" id="1229165"/>
    <lineage>
        <taxon>Bacteria</taxon>
        <taxon>Pseudomonadati</taxon>
        <taxon>Pseudomonadota</taxon>
        <taxon>Gammaproteobacteria</taxon>
        <taxon>Moraxellales</taxon>
        <taxon>Moraxellaceae</taxon>
        <taxon>Acinetobacter</taxon>
    </lineage>
</organism>
<reference evidence="8" key="1">
    <citation type="submission" date="2017-06" db="EMBL/GenBank/DDBJ databases">
        <authorList>
            <person name="Varghese N."/>
            <person name="Submissions S."/>
        </authorList>
    </citation>
    <scope>NUCLEOTIDE SEQUENCE [LARGE SCALE GENOMIC DNA]</scope>
    <source>
        <strain evidence="8">ANC 5114</strain>
    </source>
</reference>
<evidence type="ECO:0000313" key="7">
    <source>
        <dbReference type="EMBL" id="SNQ28099.1"/>
    </source>
</evidence>
<evidence type="ECO:0000256" key="3">
    <source>
        <dbReference type="ARBA" id="ARBA00022692"/>
    </source>
</evidence>
<dbReference type="Proteomes" id="UP000243463">
    <property type="component" value="Unassembled WGS sequence"/>
</dbReference>
<feature type="transmembrane region" description="Helical" evidence="6">
    <location>
        <begin position="132"/>
        <end position="149"/>
    </location>
</feature>
<evidence type="ECO:0000256" key="2">
    <source>
        <dbReference type="ARBA" id="ARBA00022475"/>
    </source>
</evidence>
<evidence type="ECO:0000256" key="5">
    <source>
        <dbReference type="ARBA" id="ARBA00023136"/>
    </source>
</evidence>
<dbReference type="InterPro" id="IPR001123">
    <property type="entry name" value="LeuE-type"/>
</dbReference>
<keyword evidence="3 6" id="KW-0812">Transmembrane</keyword>
<keyword evidence="4 6" id="KW-1133">Transmembrane helix</keyword>
<feature type="transmembrane region" description="Helical" evidence="6">
    <location>
        <begin position="6"/>
        <end position="26"/>
    </location>
</feature>
<protein>
    <submittedName>
        <fullName evidence="7">Threonine efflux protein</fullName>
    </submittedName>
</protein>
<proteinExistence type="predicted"/>
<evidence type="ECO:0000256" key="4">
    <source>
        <dbReference type="ARBA" id="ARBA00022989"/>
    </source>
</evidence>
<keyword evidence="5 6" id="KW-0472">Membrane</keyword>
<feature type="transmembrane region" description="Helical" evidence="6">
    <location>
        <begin position="155"/>
        <end position="177"/>
    </location>
</feature>
<dbReference type="EMBL" id="FZLN01000001">
    <property type="protein sequence ID" value="SNQ28099.1"/>
    <property type="molecule type" value="Genomic_DNA"/>
</dbReference>
<keyword evidence="8" id="KW-1185">Reference proteome</keyword>
<gene>
    <name evidence="7" type="ORF">SAMN05444584_0007</name>
</gene>
<feature type="transmembrane region" description="Helical" evidence="6">
    <location>
        <begin position="38"/>
        <end position="63"/>
    </location>
</feature>
<dbReference type="GO" id="GO:0015171">
    <property type="term" value="F:amino acid transmembrane transporter activity"/>
    <property type="evidence" value="ECO:0007669"/>
    <property type="project" value="TreeGrafter"/>
</dbReference>
<feature type="transmembrane region" description="Helical" evidence="6">
    <location>
        <begin position="189"/>
        <end position="207"/>
    </location>
</feature>
<dbReference type="Pfam" id="PF01810">
    <property type="entry name" value="LysE"/>
    <property type="match status" value="1"/>
</dbReference>
<dbReference type="PANTHER" id="PTHR30086:SF19">
    <property type="entry name" value="THREONINE EFFLUX PROTEIN"/>
    <property type="match status" value="1"/>
</dbReference>
<dbReference type="OrthoDB" id="581870at2"/>
<keyword evidence="2" id="KW-1003">Cell membrane</keyword>
<dbReference type="AlphaFoldDB" id="A0A217EC46"/>
<feature type="transmembrane region" description="Helical" evidence="6">
    <location>
        <begin position="69"/>
        <end position="87"/>
    </location>
</feature>
<dbReference type="PANTHER" id="PTHR30086">
    <property type="entry name" value="ARGININE EXPORTER PROTEIN ARGO"/>
    <property type="match status" value="1"/>
</dbReference>
<dbReference type="GO" id="GO:0005886">
    <property type="term" value="C:plasma membrane"/>
    <property type="evidence" value="ECO:0007669"/>
    <property type="project" value="UniProtKB-SubCell"/>
</dbReference>
<evidence type="ECO:0000313" key="8">
    <source>
        <dbReference type="Proteomes" id="UP000243463"/>
    </source>
</evidence>
<name>A0A217EC46_9GAMM</name>
<evidence type="ECO:0000256" key="6">
    <source>
        <dbReference type="SAM" id="Phobius"/>
    </source>
</evidence>
<comment type="subcellular location">
    <subcellularLocation>
        <location evidence="1">Cell membrane</location>
        <topology evidence="1">Multi-pass membrane protein</topology>
    </subcellularLocation>
</comment>